<evidence type="ECO:0000313" key="2">
    <source>
        <dbReference type="Proteomes" id="UP000439817"/>
    </source>
</evidence>
<accession>A0A7X2GIN2</accession>
<dbReference type="AlphaFoldDB" id="A0A7X2GIN2"/>
<sequence length="101" mass="11456">MNDDPEEHLFQTLYSLRKMKGGYTFYSTIDEVLRQYNATSAGAVINKDQLLAVISKYSLKQKTSLGRPVPPFETRGGEGNNITHIGMIDRAYKVPSEWSNR</sequence>
<name>A0A7X2GIN2_KLEPN</name>
<proteinExistence type="predicted"/>
<dbReference type="EMBL" id="CP063008">
    <property type="protein sequence ID" value="QOU50654.1"/>
    <property type="molecule type" value="Genomic_DNA"/>
</dbReference>
<dbReference type="Proteomes" id="UP000439817">
    <property type="component" value="Chromosome"/>
</dbReference>
<protein>
    <submittedName>
        <fullName evidence="1">Uncharacterized protein</fullName>
    </submittedName>
</protein>
<evidence type="ECO:0000313" key="1">
    <source>
        <dbReference type="EMBL" id="QOU50654.1"/>
    </source>
</evidence>
<dbReference type="RefSeq" id="WP_117270308.1">
    <property type="nucleotide sequence ID" value="NZ_BIKR01000003.1"/>
</dbReference>
<reference evidence="1 2" key="1">
    <citation type="journal article" date="2020" name="Antibiotics">
        <title>Molecular Typing, Characterization of Antimicrobial Resistance, Virulence Profiling and Analysis of Whole-Genome Sequence of Clinical Klebsiella pneumoniae Isolates.</title>
        <authorList>
            <person name="Shelenkov A."/>
            <person name="Mikhaylova Y."/>
            <person name="Yanushevich Y."/>
            <person name="Samoilov A."/>
            <person name="Petrova L."/>
            <person name="Fomina V."/>
            <person name="Gusarov V."/>
            <person name="Zamyatin M."/>
            <person name="Shagin D."/>
            <person name="Akimkin V."/>
        </authorList>
    </citation>
    <scope>NUCLEOTIDE SEQUENCE [LARGE SCALE GENOMIC DNA]</scope>
    <source>
        <strain evidence="1 2">CriePir120</strain>
    </source>
</reference>
<organism evidence="1 2">
    <name type="scientific">Klebsiella pneumoniae</name>
    <dbReference type="NCBI Taxonomy" id="573"/>
    <lineage>
        <taxon>Bacteria</taxon>
        <taxon>Pseudomonadati</taxon>
        <taxon>Pseudomonadota</taxon>
        <taxon>Gammaproteobacteria</taxon>
        <taxon>Enterobacterales</taxon>
        <taxon>Enterobacteriaceae</taxon>
        <taxon>Klebsiella/Raoultella group</taxon>
        <taxon>Klebsiella</taxon>
        <taxon>Klebsiella pneumoniae complex</taxon>
    </lineage>
</organism>
<gene>
    <name evidence="1" type="ORF">GJJ08_020265</name>
</gene>